<name>A0ACC2HLH8_DALPE</name>
<proteinExistence type="predicted"/>
<organism evidence="1 2">
    <name type="scientific">Dallia pectoralis</name>
    <name type="common">Alaska blackfish</name>
    <dbReference type="NCBI Taxonomy" id="75939"/>
    <lineage>
        <taxon>Eukaryota</taxon>
        <taxon>Metazoa</taxon>
        <taxon>Chordata</taxon>
        <taxon>Craniata</taxon>
        <taxon>Vertebrata</taxon>
        <taxon>Euteleostomi</taxon>
        <taxon>Actinopterygii</taxon>
        <taxon>Neopterygii</taxon>
        <taxon>Teleostei</taxon>
        <taxon>Protacanthopterygii</taxon>
        <taxon>Esociformes</taxon>
        <taxon>Umbridae</taxon>
        <taxon>Dallia</taxon>
    </lineage>
</organism>
<keyword evidence="2" id="KW-1185">Reference proteome</keyword>
<dbReference type="EMBL" id="CM055728">
    <property type="protein sequence ID" value="KAJ8016672.1"/>
    <property type="molecule type" value="Genomic_DNA"/>
</dbReference>
<comment type="caution">
    <text evidence="1">The sequence shown here is derived from an EMBL/GenBank/DDBJ whole genome shotgun (WGS) entry which is preliminary data.</text>
</comment>
<reference evidence="1" key="1">
    <citation type="submission" date="2021-05" db="EMBL/GenBank/DDBJ databases">
        <authorList>
            <person name="Pan Q."/>
            <person name="Jouanno E."/>
            <person name="Zahm M."/>
            <person name="Klopp C."/>
            <person name="Cabau C."/>
            <person name="Louis A."/>
            <person name="Berthelot C."/>
            <person name="Parey E."/>
            <person name="Roest Crollius H."/>
            <person name="Montfort J."/>
            <person name="Robinson-Rechavi M."/>
            <person name="Bouchez O."/>
            <person name="Lampietro C."/>
            <person name="Lopez Roques C."/>
            <person name="Donnadieu C."/>
            <person name="Postlethwait J."/>
            <person name="Bobe J."/>
            <person name="Dillon D."/>
            <person name="Chandos A."/>
            <person name="von Hippel F."/>
            <person name="Guiguen Y."/>
        </authorList>
    </citation>
    <scope>NUCLEOTIDE SEQUENCE</scope>
    <source>
        <strain evidence="1">YG-Jan2019</strain>
    </source>
</reference>
<protein>
    <submittedName>
        <fullName evidence="1">Uncharacterized protein</fullName>
    </submittedName>
</protein>
<dbReference type="Proteomes" id="UP001157502">
    <property type="component" value="Chromosome 1"/>
</dbReference>
<sequence>MRIKQQVPYVRRVNNLKRQKGKCTVALTRDLNLEVKSTDKSSVKKMDVKKTKTEDTNDCMVGGCRESATTPEWLSSDCYELHENTPHLEELCEGKENGLRYELENYRTTTLPERIQGEETEEVVVTEQSIFLDDDSNHVLPVEKFFGNMEVVQDCLQRTTTTSICSRREHRRRQYYAKEDSDDEIYTDLKQNDIGGIKSCQWDG</sequence>
<accession>A0ACC2HLH8</accession>
<evidence type="ECO:0000313" key="1">
    <source>
        <dbReference type="EMBL" id="KAJ8016672.1"/>
    </source>
</evidence>
<gene>
    <name evidence="1" type="ORF">DPEC_G00009680</name>
</gene>
<evidence type="ECO:0000313" key="2">
    <source>
        <dbReference type="Proteomes" id="UP001157502"/>
    </source>
</evidence>